<evidence type="ECO:0000256" key="1">
    <source>
        <dbReference type="ARBA" id="ARBA00022598"/>
    </source>
</evidence>
<feature type="domain" description="Biotin carboxylation" evidence="7">
    <location>
        <begin position="1"/>
        <end position="438"/>
    </location>
</feature>
<dbReference type="InterPro" id="IPR011761">
    <property type="entry name" value="ATP-grasp"/>
</dbReference>
<keyword evidence="9" id="KW-1185">Reference proteome</keyword>
<dbReference type="Pfam" id="PF00289">
    <property type="entry name" value="Biotin_carb_N"/>
    <property type="match status" value="1"/>
</dbReference>
<keyword evidence="2 5" id="KW-0547">Nucleotide-binding</keyword>
<dbReference type="InterPro" id="IPR011054">
    <property type="entry name" value="Rudment_hybrid_motif"/>
</dbReference>
<keyword evidence="1" id="KW-0436">Ligase</keyword>
<dbReference type="InterPro" id="IPR005479">
    <property type="entry name" value="CPAse_ATP-bd"/>
</dbReference>
<dbReference type="GO" id="GO:0016874">
    <property type="term" value="F:ligase activity"/>
    <property type="evidence" value="ECO:0007669"/>
    <property type="project" value="UniProtKB-KW"/>
</dbReference>
<dbReference type="AlphaFoldDB" id="A0A261QXS4"/>
<dbReference type="InterPro" id="IPR005481">
    <property type="entry name" value="BC-like_N"/>
</dbReference>
<feature type="domain" description="ATP-grasp" evidence="6">
    <location>
        <begin position="118"/>
        <end position="314"/>
    </location>
</feature>
<evidence type="ECO:0000256" key="4">
    <source>
        <dbReference type="ARBA" id="ARBA00023267"/>
    </source>
</evidence>
<evidence type="ECO:0000313" key="9">
    <source>
        <dbReference type="Proteomes" id="UP000216947"/>
    </source>
</evidence>
<dbReference type="SUPFAM" id="SSF52440">
    <property type="entry name" value="PreATP-grasp domain"/>
    <property type="match status" value="1"/>
</dbReference>
<evidence type="ECO:0000256" key="5">
    <source>
        <dbReference type="PROSITE-ProRule" id="PRU00409"/>
    </source>
</evidence>
<organism evidence="8 9">
    <name type="scientific">Bordetella genomosp. 7</name>
    <dbReference type="NCBI Taxonomy" id="1416805"/>
    <lineage>
        <taxon>Bacteria</taxon>
        <taxon>Pseudomonadati</taxon>
        <taxon>Pseudomonadota</taxon>
        <taxon>Betaproteobacteria</taxon>
        <taxon>Burkholderiales</taxon>
        <taxon>Alcaligenaceae</taxon>
        <taxon>Bordetella</taxon>
    </lineage>
</organism>
<evidence type="ECO:0000259" key="7">
    <source>
        <dbReference type="PROSITE" id="PS50979"/>
    </source>
</evidence>
<dbReference type="Proteomes" id="UP000216947">
    <property type="component" value="Unassembled WGS sequence"/>
</dbReference>
<dbReference type="InterPro" id="IPR005482">
    <property type="entry name" value="Biotin_COase_C"/>
</dbReference>
<dbReference type="InterPro" id="IPR011764">
    <property type="entry name" value="Biotin_carboxylation_dom"/>
</dbReference>
<dbReference type="Pfam" id="PF02785">
    <property type="entry name" value="Biotin_carb_C"/>
    <property type="match status" value="1"/>
</dbReference>
<protein>
    <submittedName>
        <fullName evidence="8">Biotin carboxylase</fullName>
    </submittedName>
</protein>
<sequence length="438" mass="47749">MKVLVANRGAVAARILRALKALDMESVAVYSDADAALPYLQEADQAVNIGAASARDSYLNQETLLRTALAHDCAAVHPGYGFLAENAQFAERVQAAGLAFIGPSPRWISLLGDKIRARQYLQPFGMPMLPSSGELYAQNDLAAAVDQLGLPVLLKPSGGGGGIGMVPIREAAEIPVAWQRAKSLSEKAFSTSGLYIEKLAVRPRHIEFQFLADRYGNVRCLFERDCSIQRRHQKVIEESPAPNVPPERLTAIIAELERIMGAIAYDVIGTVEMLYDANTGFQFLEVNTRLQVEHAVTEEITGIDIVAAQIRLALGERLDEVLPARIACNGHAIEARIYAEDPVSFFPSCGVLSEFAFAADAGIRVETGYGPGNRVTAYYDPMLAKVIAHAANRHACIDRLEQALVQSRITGVKTNIPFVLQTLASRDFRRAEHSTDNH</sequence>
<dbReference type="PANTHER" id="PTHR18866">
    <property type="entry name" value="CARBOXYLASE:PYRUVATE/ACETYL-COA/PROPIONYL-COA CARBOXYLASE"/>
    <property type="match status" value="1"/>
</dbReference>
<dbReference type="GO" id="GO:0005524">
    <property type="term" value="F:ATP binding"/>
    <property type="evidence" value="ECO:0007669"/>
    <property type="project" value="UniProtKB-UniRule"/>
</dbReference>
<dbReference type="InterPro" id="IPR016185">
    <property type="entry name" value="PreATP-grasp_dom_sf"/>
</dbReference>
<dbReference type="SMART" id="SM00878">
    <property type="entry name" value="Biotin_carb_C"/>
    <property type="match status" value="1"/>
</dbReference>
<dbReference type="EMBL" id="NEVK01000007">
    <property type="protein sequence ID" value="OZI17150.1"/>
    <property type="molecule type" value="Genomic_DNA"/>
</dbReference>
<dbReference type="PROSITE" id="PS50975">
    <property type="entry name" value="ATP_GRASP"/>
    <property type="match status" value="1"/>
</dbReference>
<dbReference type="GO" id="GO:0046872">
    <property type="term" value="F:metal ion binding"/>
    <property type="evidence" value="ECO:0007669"/>
    <property type="project" value="InterPro"/>
</dbReference>
<keyword evidence="4" id="KW-0092">Biotin</keyword>
<dbReference type="PROSITE" id="PS50979">
    <property type="entry name" value="BC"/>
    <property type="match status" value="1"/>
</dbReference>
<evidence type="ECO:0000256" key="2">
    <source>
        <dbReference type="ARBA" id="ARBA00022741"/>
    </source>
</evidence>
<reference evidence="9" key="1">
    <citation type="submission" date="2017-05" db="EMBL/GenBank/DDBJ databases">
        <title>Complete and WGS of Bordetella genogroups.</title>
        <authorList>
            <person name="Spilker T."/>
            <person name="Lipuma J."/>
        </authorList>
    </citation>
    <scope>NUCLEOTIDE SEQUENCE [LARGE SCALE GENOMIC DNA]</scope>
    <source>
        <strain evidence="9">AU18089</strain>
    </source>
</reference>
<comment type="caution">
    <text evidence="8">The sequence shown here is derived from an EMBL/GenBank/DDBJ whole genome shotgun (WGS) entry which is preliminary data.</text>
</comment>
<evidence type="ECO:0000259" key="6">
    <source>
        <dbReference type="PROSITE" id="PS50975"/>
    </source>
</evidence>
<evidence type="ECO:0000313" key="8">
    <source>
        <dbReference type="EMBL" id="OZI17150.1"/>
    </source>
</evidence>
<dbReference type="PANTHER" id="PTHR18866:SF127">
    <property type="match status" value="1"/>
</dbReference>
<dbReference type="PROSITE" id="PS00867">
    <property type="entry name" value="CPSASE_2"/>
    <property type="match status" value="1"/>
</dbReference>
<dbReference type="RefSeq" id="WP_094797243.1">
    <property type="nucleotide sequence ID" value="NZ_NEVK01000007.1"/>
</dbReference>
<evidence type="ECO:0000256" key="3">
    <source>
        <dbReference type="ARBA" id="ARBA00022840"/>
    </source>
</evidence>
<dbReference type="Pfam" id="PF02786">
    <property type="entry name" value="CPSase_L_D2"/>
    <property type="match status" value="1"/>
</dbReference>
<dbReference type="SUPFAM" id="SSF51246">
    <property type="entry name" value="Rudiment single hybrid motif"/>
    <property type="match status" value="1"/>
</dbReference>
<dbReference type="InterPro" id="IPR050856">
    <property type="entry name" value="Biotin_carboxylase_complex"/>
</dbReference>
<proteinExistence type="predicted"/>
<gene>
    <name evidence="8" type="ORF">CAL19_14995</name>
</gene>
<keyword evidence="3 5" id="KW-0067">ATP-binding</keyword>
<dbReference type="Gene3D" id="3.30.470.20">
    <property type="entry name" value="ATP-grasp fold, B domain"/>
    <property type="match status" value="1"/>
</dbReference>
<name>A0A261QXS4_9BORD</name>
<dbReference type="SUPFAM" id="SSF56059">
    <property type="entry name" value="Glutathione synthetase ATP-binding domain-like"/>
    <property type="match status" value="1"/>
</dbReference>
<accession>A0A261QXS4</accession>